<dbReference type="InterPro" id="IPR032106">
    <property type="entry name" value="2-oxogl_dehyd_N"/>
</dbReference>
<protein>
    <recommendedName>
        <fullName evidence="6">2-oxoglutarate dehydrogenase E1 component</fullName>
        <ecNumber evidence="6">1.2.4.2</ecNumber>
    </recommendedName>
    <alternativeName>
        <fullName evidence="6">Alpha-ketoglutarate dehydrogenase</fullName>
    </alternativeName>
</protein>
<accession>A0ABS4GU88</accession>
<comment type="subunit">
    <text evidence="6">Homodimer. Part of the 2-oxoglutarate dehydrogenase (OGDH) complex composed of E1 (2-oxoglutarate dehydrogenase), E2 (dihydrolipoamide succinyltransferase) and E3 (dihydrolipoamide dehydrogenase); the complex contains multiple copies of the three enzymatic components (E1, E2 and E3).</text>
</comment>
<keyword evidence="2 6" id="KW-0560">Oxidoreductase</keyword>
<evidence type="ECO:0000256" key="4">
    <source>
        <dbReference type="ARBA" id="ARBA00023152"/>
    </source>
</evidence>
<gene>
    <name evidence="6" type="primary">odhA</name>
    <name evidence="8" type="ORF">J2Z37_003854</name>
</gene>
<reference evidence="8 9" key="1">
    <citation type="submission" date="2021-03" db="EMBL/GenBank/DDBJ databases">
        <title>Genomic Encyclopedia of Type Strains, Phase IV (KMG-IV): sequencing the most valuable type-strain genomes for metagenomic binning, comparative biology and taxonomic classification.</title>
        <authorList>
            <person name="Goeker M."/>
        </authorList>
    </citation>
    <scope>NUCLEOTIDE SEQUENCE [LARGE SCALE GENOMIC DNA]</scope>
    <source>
        <strain evidence="8 9">DSM 24738</strain>
    </source>
</reference>
<dbReference type="Pfam" id="PF16078">
    <property type="entry name" value="2-oxogl_dehyd_N"/>
    <property type="match status" value="1"/>
</dbReference>
<dbReference type="GO" id="GO:0004591">
    <property type="term" value="F:oxoglutarate dehydrogenase (succinyl-transferring) activity"/>
    <property type="evidence" value="ECO:0007669"/>
    <property type="project" value="UniProtKB-EC"/>
</dbReference>
<comment type="caution">
    <text evidence="8">The sequence shown here is derived from an EMBL/GenBank/DDBJ whole genome shotgun (WGS) entry which is preliminary data.</text>
</comment>
<dbReference type="EC" id="1.2.4.2" evidence="6"/>
<dbReference type="InterPro" id="IPR042179">
    <property type="entry name" value="KGD_C_sf"/>
</dbReference>
<proteinExistence type="inferred from homology"/>
<dbReference type="NCBIfam" id="TIGR00239">
    <property type="entry name" value="2oxo_dh_E1"/>
    <property type="match status" value="1"/>
</dbReference>
<evidence type="ECO:0000256" key="5">
    <source>
        <dbReference type="ARBA" id="ARBA00051911"/>
    </source>
</evidence>
<evidence type="ECO:0000313" key="8">
    <source>
        <dbReference type="EMBL" id="MBP1933841.1"/>
    </source>
</evidence>
<comment type="function">
    <text evidence="6">E1 component of the 2-oxoglutarate dehydrogenase (OGDH) complex which catalyzes the decarboxylation of 2-oxoglutarate, the first step in the conversion of 2-oxoglutarate to succinyl-CoA and CO(2).</text>
</comment>
<keyword evidence="9" id="KW-1185">Reference proteome</keyword>
<comment type="cofactor">
    <cofactor evidence="1 6">
        <name>thiamine diphosphate</name>
        <dbReference type="ChEBI" id="CHEBI:58937"/>
    </cofactor>
</comment>
<dbReference type="InterPro" id="IPR011603">
    <property type="entry name" value="2oxoglutarate_DH_E1"/>
</dbReference>
<dbReference type="RefSeq" id="WP_209811845.1">
    <property type="nucleotide sequence ID" value="NZ_JAGGKT010000013.1"/>
</dbReference>
<evidence type="ECO:0000256" key="2">
    <source>
        <dbReference type="ARBA" id="ARBA00023002"/>
    </source>
</evidence>
<dbReference type="InterPro" id="IPR001017">
    <property type="entry name" value="DH_E1"/>
</dbReference>
<dbReference type="Pfam" id="PF00676">
    <property type="entry name" value="E1_dh"/>
    <property type="match status" value="1"/>
</dbReference>
<comment type="catalytic activity">
    <reaction evidence="5 6">
        <text>N(6)-[(R)-lipoyl]-L-lysyl-[protein] + 2-oxoglutarate + H(+) = N(6)-[(R)-S(8)-succinyldihydrolipoyl]-L-lysyl-[protein] + CO2</text>
        <dbReference type="Rhea" id="RHEA:12188"/>
        <dbReference type="Rhea" id="RHEA-COMP:10474"/>
        <dbReference type="Rhea" id="RHEA-COMP:20092"/>
        <dbReference type="ChEBI" id="CHEBI:15378"/>
        <dbReference type="ChEBI" id="CHEBI:16526"/>
        <dbReference type="ChEBI" id="CHEBI:16810"/>
        <dbReference type="ChEBI" id="CHEBI:83099"/>
        <dbReference type="ChEBI" id="CHEBI:83120"/>
        <dbReference type="EC" id="1.2.4.2"/>
    </reaction>
</comment>
<keyword evidence="4 6" id="KW-0324">Glycolysis</keyword>
<dbReference type="PANTHER" id="PTHR23152">
    <property type="entry name" value="2-OXOGLUTARATE DEHYDROGENASE"/>
    <property type="match status" value="1"/>
</dbReference>
<keyword evidence="3 6" id="KW-0786">Thiamine pyrophosphate</keyword>
<organism evidence="8 9">
    <name type="scientific">Ammoniphilus resinae</name>
    <dbReference type="NCBI Taxonomy" id="861532"/>
    <lineage>
        <taxon>Bacteria</taxon>
        <taxon>Bacillati</taxon>
        <taxon>Bacillota</taxon>
        <taxon>Bacilli</taxon>
        <taxon>Bacillales</taxon>
        <taxon>Paenibacillaceae</taxon>
        <taxon>Aneurinibacillus group</taxon>
        <taxon>Ammoniphilus</taxon>
    </lineage>
</organism>
<feature type="domain" description="Transketolase-like pyrimidine-binding" evidence="7">
    <location>
        <begin position="593"/>
        <end position="789"/>
    </location>
</feature>
<evidence type="ECO:0000259" key="7">
    <source>
        <dbReference type="SMART" id="SM00861"/>
    </source>
</evidence>
<dbReference type="Gene3D" id="1.10.287.1150">
    <property type="entry name" value="TPP helical domain"/>
    <property type="match status" value="1"/>
</dbReference>
<dbReference type="NCBIfam" id="NF008907">
    <property type="entry name" value="PRK12270.1"/>
    <property type="match status" value="1"/>
</dbReference>
<dbReference type="SUPFAM" id="SSF52518">
    <property type="entry name" value="Thiamin diphosphate-binding fold (THDP-binding)"/>
    <property type="match status" value="2"/>
</dbReference>
<sequence>MTTAKMYTTSPWLEIEGPNLGYIQEQYERYLNDQESVDMEWRELFSRWGGPPTYSSQTSVESEGNAVQFVADMSKLVSAVKLIQHLRIHGHQAANVNSFKKQEYHELLDPAAHGLSKDDLEKIPAKILFAESPEYLKNGADVVGYLQKIYTGTTAYQFTHIHDREEWKWLNHMVETGAYRHTLSTSERKALLEKLTDVEEFEHFLHRTFAGQKRFSLEGLDILVPMLQELIREGAIEGTETVLMGMAHRGRLNVLAHVLEKPYEAILSEFYHSPHPELVPSEGSIGMSHGWTGDVKYHLGADRELEIEHSNPVRIVLANNPSHLEFVGSVVEGYTRAAQEERKAPGAPKQDLTKAFAILVHGDAAFPGEGIVAETLNLSRLKGYNTGGTIHIIANNQIGFTTDSEDSRSTQYASDLAKGFEIPIVRVNADDPEACLQVIHLAFEYRNRFHKDFLIDLVGFRRFGHNEMDDPFATQPIFYHKVSAHPGVRTLYAEELAKMGTIKKEEDHSLIEASQRRLKEAYEKVKSGKYLPDDSSEELQGQGQGIIQSSVSVDDLLQVTDQLLEWPPNFQIYPKLDKILQRRKEAFEDDGKVDFGHAETLAFATILRKGVPIRFTGQDTQRGTFAHRNLVLHDQQTGAGYMPLQHLPGAKASFSVYNSALSEAAVLGFEYGYDGIAQDTLVLWEAQFGDFVNAAQVLIDTFLAAGEAKWGQSSHLVMLLPHGYEGQGPEHSSARPERFLQLAAENNMRIAIPTSAGQYYHLLREQAAFVGTRKGCPLILFTPKGLLRHPEAASRPQDLAAGMFQPVQERTLESRGARRLILCTGKISIELETALNTVSEAVKNEIKLIRVEQLYPFPEEELRRVLESCQNLQELVWVQEEPRNMGAWTFIEPRLRGLTNLTIQYIGRPDRSSPAEGLADVHKAEQQRIIQEATSGK</sequence>
<dbReference type="PANTHER" id="PTHR23152:SF4">
    <property type="entry name" value="2-OXOADIPATE DEHYDROGENASE COMPLEX COMPONENT E1"/>
    <property type="match status" value="1"/>
</dbReference>
<evidence type="ECO:0000256" key="6">
    <source>
        <dbReference type="HAMAP-Rule" id="MF_01169"/>
    </source>
</evidence>
<name>A0ABS4GU88_9BACL</name>
<dbReference type="CDD" id="cd02016">
    <property type="entry name" value="TPP_E1_OGDC_like"/>
    <property type="match status" value="1"/>
</dbReference>
<dbReference type="InterPro" id="IPR031717">
    <property type="entry name" value="ODO-1/KGD_C"/>
</dbReference>
<dbReference type="HAMAP" id="MF_01169">
    <property type="entry name" value="SucA_OdhA"/>
    <property type="match status" value="1"/>
</dbReference>
<evidence type="ECO:0000256" key="3">
    <source>
        <dbReference type="ARBA" id="ARBA00023052"/>
    </source>
</evidence>
<dbReference type="Gene3D" id="3.40.50.12470">
    <property type="match status" value="1"/>
</dbReference>
<dbReference type="InterPro" id="IPR005475">
    <property type="entry name" value="Transketolase-like_Pyr-bd"/>
</dbReference>
<dbReference type="Pfam" id="PF16870">
    <property type="entry name" value="OxoGdeHyase_C"/>
    <property type="match status" value="1"/>
</dbReference>
<dbReference type="Proteomes" id="UP001519343">
    <property type="component" value="Unassembled WGS sequence"/>
</dbReference>
<dbReference type="NCBIfam" id="NF006914">
    <property type="entry name" value="PRK09404.1"/>
    <property type="match status" value="1"/>
</dbReference>
<dbReference type="PIRSF" id="PIRSF000157">
    <property type="entry name" value="Oxoglu_dh_E1"/>
    <property type="match status" value="1"/>
</dbReference>
<dbReference type="InterPro" id="IPR023784">
    <property type="entry name" value="2oxoglutarate_DH_E1_bac"/>
</dbReference>
<comment type="similarity">
    <text evidence="6">Belongs to the alpha-ketoglutarate dehydrogenase family.</text>
</comment>
<dbReference type="SMART" id="SM00861">
    <property type="entry name" value="Transket_pyr"/>
    <property type="match status" value="1"/>
</dbReference>
<dbReference type="EMBL" id="JAGGKT010000013">
    <property type="protein sequence ID" value="MBP1933841.1"/>
    <property type="molecule type" value="Genomic_DNA"/>
</dbReference>
<evidence type="ECO:0000256" key="1">
    <source>
        <dbReference type="ARBA" id="ARBA00001964"/>
    </source>
</evidence>
<dbReference type="Pfam" id="PF02779">
    <property type="entry name" value="Transket_pyr"/>
    <property type="match status" value="1"/>
</dbReference>
<evidence type="ECO:0000313" key="9">
    <source>
        <dbReference type="Proteomes" id="UP001519343"/>
    </source>
</evidence>
<dbReference type="Gene3D" id="3.40.50.11610">
    <property type="entry name" value="Multifunctional 2-oxoglutarate metabolism enzyme, C-terminal domain"/>
    <property type="match status" value="1"/>
</dbReference>
<dbReference type="InterPro" id="IPR029061">
    <property type="entry name" value="THDP-binding"/>
</dbReference>
<dbReference type="Gene3D" id="3.40.50.970">
    <property type="match status" value="1"/>
</dbReference>